<sequence>MCLWPPYETDRNERRPTWMMEVLQRSMHEGAVFTHGHMAPRISVGLQDGRHVHILLESRIYDNRILFQRTRYEREMCCGVKKRMRELRYVPSRQAFTCGMSSGSSRDNQHISYYEVLGISANANDQDVKKAYRRLALRWHPDKNPHNKVEAEKRFKEISEAYEVLSDASKRSIYDRYGIDGLKVNSGSQGSRNGHPFAEFTFRSPFDVFFEFFGRRDPFQDLFSSFDVFSSMGFNVMNDVDEFFAGPLTRRQSTSVSPFGVMAGPSLFNSFFDDDQLTRNGQGPSYVSTTTFTSGQPGKAAKVRKTMTTSTVVNGKNVVTKTVVENEKETVEVIEDGRLKSRTVNNKQARPSKFHKFLK</sequence>
<dbReference type="InterPro" id="IPR043183">
    <property type="entry name" value="DNJB2/6-like"/>
</dbReference>
<evidence type="ECO:0000313" key="3">
    <source>
        <dbReference type="Proteomes" id="UP000046395"/>
    </source>
</evidence>
<name>A0A5S6QSC3_TRIMR</name>
<accession>A0A5S6QSC3</accession>
<proteinExistence type="predicted"/>
<dbReference type="WBParaSite" id="TMUE_2000010125.1">
    <property type="protein sequence ID" value="TMUE_2000010125.1"/>
    <property type="gene ID" value="WBGene00287473"/>
</dbReference>
<dbReference type="GO" id="GO:0030544">
    <property type="term" value="F:Hsp70 protein binding"/>
    <property type="evidence" value="ECO:0007669"/>
    <property type="project" value="InterPro"/>
</dbReference>
<evidence type="ECO:0000313" key="4">
    <source>
        <dbReference type="WBParaSite" id="TMUE_2000010125.1"/>
    </source>
</evidence>
<dbReference type="PRINTS" id="PR00625">
    <property type="entry name" value="JDOMAIN"/>
</dbReference>
<dbReference type="AlphaFoldDB" id="A0A5S6QSC3"/>
<dbReference type="Gene3D" id="1.10.287.110">
    <property type="entry name" value="DnaJ domain"/>
    <property type="match status" value="1"/>
</dbReference>
<dbReference type="SUPFAM" id="SSF46565">
    <property type="entry name" value="Chaperone J-domain"/>
    <property type="match status" value="1"/>
</dbReference>
<evidence type="ECO:0000256" key="1">
    <source>
        <dbReference type="ARBA" id="ARBA00023186"/>
    </source>
</evidence>
<dbReference type="InterPro" id="IPR036869">
    <property type="entry name" value="J_dom_sf"/>
</dbReference>
<dbReference type="Proteomes" id="UP000046395">
    <property type="component" value="Unassembled WGS sequence"/>
</dbReference>
<keyword evidence="1" id="KW-0143">Chaperone</keyword>
<dbReference type="PANTHER" id="PTHR45168">
    <property type="entry name" value="DNAJ HOMOLOG SUBFAMILY B MEMBER 2"/>
    <property type="match status" value="1"/>
</dbReference>
<dbReference type="PROSITE" id="PS00636">
    <property type="entry name" value="DNAJ_1"/>
    <property type="match status" value="1"/>
</dbReference>
<evidence type="ECO:0000259" key="2">
    <source>
        <dbReference type="PROSITE" id="PS50076"/>
    </source>
</evidence>
<dbReference type="FunFam" id="1.10.287.110:FF:000021">
    <property type="entry name" value="DnaJ (Hsp40) homolog, subfamily B, member 2"/>
    <property type="match status" value="1"/>
</dbReference>
<dbReference type="InterPro" id="IPR001623">
    <property type="entry name" value="DnaJ_domain"/>
</dbReference>
<dbReference type="PANTHER" id="PTHR45168:SF3">
    <property type="entry name" value="DNAJ HEAT SHOCK PROTEIN FAMILY (HSP40) MEMBER B2"/>
    <property type="match status" value="1"/>
</dbReference>
<dbReference type="SMART" id="SM00271">
    <property type="entry name" value="DnaJ"/>
    <property type="match status" value="1"/>
</dbReference>
<protein>
    <submittedName>
        <fullName evidence="4">J domain-containing protein</fullName>
    </submittedName>
</protein>
<dbReference type="Pfam" id="PF00226">
    <property type="entry name" value="DnaJ"/>
    <property type="match status" value="1"/>
</dbReference>
<keyword evidence="3" id="KW-1185">Reference proteome</keyword>
<dbReference type="STRING" id="70415.A0A5S6QSC3"/>
<dbReference type="GO" id="GO:0051082">
    <property type="term" value="F:unfolded protein binding"/>
    <property type="evidence" value="ECO:0007669"/>
    <property type="project" value="InterPro"/>
</dbReference>
<dbReference type="GO" id="GO:0005737">
    <property type="term" value="C:cytoplasm"/>
    <property type="evidence" value="ECO:0007669"/>
    <property type="project" value="UniProtKB-ARBA"/>
</dbReference>
<reference evidence="4" key="1">
    <citation type="submission" date="2019-12" db="UniProtKB">
        <authorList>
            <consortium name="WormBaseParasite"/>
        </authorList>
    </citation>
    <scope>IDENTIFICATION</scope>
</reference>
<organism evidence="3 4">
    <name type="scientific">Trichuris muris</name>
    <name type="common">Mouse whipworm</name>
    <dbReference type="NCBI Taxonomy" id="70415"/>
    <lineage>
        <taxon>Eukaryota</taxon>
        <taxon>Metazoa</taxon>
        <taxon>Ecdysozoa</taxon>
        <taxon>Nematoda</taxon>
        <taxon>Enoplea</taxon>
        <taxon>Dorylaimia</taxon>
        <taxon>Trichinellida</taxon>
        <taxon>Trichuridae</taxon>
        <taxon>Trichuris</taxon>
    </lineage>
</organism>
<dbReference type="PROSITE" id="PS50076">
    <property type="entry name" value="DNAJ_2"/>
    <property type="match status" value="1"/>
</dbReference>
<dbReference type="InterPro" id="IPR018253">
    <property type="entry name" value="DnaJ_domain_CS"/>
</dbReference>
<feature type="domain" description="J" evidence="2">
    <location>
        <begin position="112"/>
        <end position="178"/>
    </location>
</feature>
<dbReference type="CDD" id="cd06257">
    <property type="entry name" value="DnaJ"/>
    <property type="match status" value="1"/>
</dbReference>